<dbReference type="PANTHER" id="PTHR24345">
    <property type="entry name" value="SERINE/THREONINE-PROTEIN KINASE PLK"/>
    <property type="match status" value="1"/>
</dbReference>
<keyword evidence="1" id="KW-0723">Serine/threonine-protein kinase</keyword>
<dbReference type="PROSITE" id="PS50011">
    <property type="entry name" value="PROTEIN_KINASE_DOM"/>
    <property type="match status" value="1"/>
</dbReference>
<proteinExistence type="predicted"/>
<dbReference type="PANTHER" id="PTHR24345:SF91">
    <property type="entry name" value="SERINE_THREONINE-PROTEIN KINASE PLK4"/>
    <property type="match status" value="1"/>
</dbReference>
<evidence type="ECO:0000313" key="7">
    <source>
        <dbReference type="EnsemblMetazoa" id="BGLB019664-PA"/>
    </source>
</evidence>
<keyword evidence="3" id="KW-0547">Nucleotide-binding</keyword>
<name>A0A2C9KH76_BIOGL</name>
<dbReference type="KEGG" id="bgt:106073747"/>
<dbReference type="AlphaFoldDB" id="A0A2C9KH76"/>
<dbReference type="SUPFAM" id="SSF56112">
    <property type="entry name" value="Protein kinase-like (PK-like)"/>
    <property type="match status" value="1"/>
</dbReference>
<evidence type="ECO:0000313" key="8">
    <source>
        <dbReference type="Proteomes" id="UP000076420"/>
    </source>
</evidence>
<dbReference type="InterPro" id="IPR011009">
    <property type="entry name" value="Kinase-like_dom_sf"/>
</dbReference>
<gene>
    <name evidence="7" type="primary">106073747</name>
</gene>
<dbReference type="STRING" id="6526.A0A2C9KH76"/>
<dbReference type="EnsemblMetazoa" id="BGLB019664-RA">
    <property type="protein sequence ID" value="BGLB019664-PA"/>
    <property type="gene ID" value="BGLB019664"/>
</dbReference>
<evidence type="ECO:0000256" key="2">
    <source>
        <dbReference type="ARBA" id="ARBA00022679"/>
    </source>
</evidence>
<organism evidence="7 8">
    <name type="scientific">Biomphalaria glabrata</name>
    <name type="common">Bloodfluke planorb</name>
    <name type="synonym">Freshwater snail</name>
    <dbReference type="NCBI Taxonomy" id="6526"/>
    <lineage>
        <taxon>Eukaryota</taxon>
        <taxon>Metazoa</taxon>
        <taxon>Spiralia</taxon>
        <taxon>Lophotrochozoa</taxon>
        <taxon>Mollusca</taxon>
        <taxon>Gastropoda</taxon>
        <taxon>Heterobranchia</taxon>
        <taxon>Euthyneura</taxon>
        <taxon>Panpulmonata</taxon>
        <taxon>Hygrophila</taxon>
        <taxon>Lymnaeoidea</taxon>
        <taxon>Planorbidae</taxon>
        <taxon>Biomphalaria</taxon>
    </lineage>
</organism>
<keyword evidence="2" id="KW-0808">Transferase</keyword>
<accession>A0A2C9KH76</accession>
<evidence type="ECO:0000259" key="6">
    <source>
        <dbReference type="PROSITE" id="PS50011"/>
    </source>
</evidence>
<keyword evidence="5" id="KW-0067">ATP-binding</keyword>
<evidence type="ECO:0000256" key="3">
    <source>
        <dbReference type="ARBA" id="ARBA00022741"/>
    </source>
</evidence>
<reference evidence="7" key="1">
    <citation type="submission" date="2020-05" db="UniProtKB">
        <authorList>
            <consortium name="EnsemblMetazoa"/>
        </authorList>
    </citation>
    <scope>IDENTIFICATION</scope>
    <source>
        <strain evidence="7">BB02</strain>
    </source>
</reference>
<dbReference type="GO" id="GO:0004674">
    <property type="term" value="F:protein serine/threonine kinase activity"/>
    <property type="evidence" value="ECO:0007669"/>
    <property type="project" value="UniProtKB-KW"/>
</dbReference>
<dbReference type="VEuPathDB" id="VectorBase:BGLB019664"/>
<feature type="domain" description="Protein kinase" evidence="6">
    <location>
        <begin position="1"/>
        <end position="94"/>
    </location>
</feature>
<dbReference type="Gene3D" id="1.10.510.10">
    <property type="entry name" value="Transferase(Phosphotransferase) domain 1"/>
    <property type="match status" value="1"/>
</dbReference>
<dbReference type="Proteomes" id="UP000076420">
    <property type="component" value="Unassembled WGS sequence"/>
</dbReference>
<keyword evidence="4" id="KW-0418">Kinase</keyword>
<dbReference type="InterPro" id="IPR000719">
    <property type="entry name" value="Prot_kinase_dom"/>
</dbReference>
<dbReference type="Pfam" id="PF00069">
    <property type="entry name" value="Pkinase"/>
    <property type="match status" value="1"/>
</dbReference>
<dbReference type="GO" id="GO:0005524">
    <property type="term" value="F:ATP binding"/>
    <property type="evidence" value="ECO:0007669"/>
    <property type="project" value="UniProtKB-KW"/>
</dbReference>
<protein>
    <recommendedName>
        <fullName evidence="6">Protein kinase domain-containing protein</fullName>
    </recommendedName>
</protein>
<evidence type="ECO:0000256" key="5">
    <source>
        <dbReference type="ARBA" id="ARBA00022840"/>
    </source>
</evidence>
<sequence>MCGTPNYISPEIAMRSAHGLEADVWSLGCMLYTFLVGRPPFDTDAVKSTLNRVISAEYRLPSHLSPEAKDLIQGLLCKNPKDRIPLIGRLIPLIGRLIPLICRRAQHGLNLMCMFYKEYHS</sequence>
<evidence type="ECO:0000256" key="1">
    <source>
        <dbReference type="ARBA" id="ARBA00022527"/>
    </source>
</evidence>
<dbReference type="VEuPathDB" id="VectorBase:BGLAX_035859"/>
<evidence type="ECO:0000256" key="4">
    <source>
        <dbReference type="ARBA" id="ARBA00022777"/>
    </source>
</evidence>
<dbReference type="GO" id="GO:0005634">
    <property type="term" value="C:nucleus"/>
    <property type="evidence" value="ECO:0007669"/>
    <property type="project" value="TreeGrafter"/>
</dbReference>